<dbReference type="EMBL" id="AUPL01001865">
    <property type="protein sequence ID" value="ESL10404.1"/>
    <property type="molecule type" value="Genomic_DNA"/>
</dbReference>
<keyword evidence="1" id="KW-0812">Transmembrane</keyword>
<sequence length="107" mass="11400">MAFEALAGKVGTSLYMLCVCIAFVLVYVGTPTAQFSGMVYLGGANMPKLSCVALWDMAKQCSIDGYDLHLGDFVCPTSASCLQQVFQAREAFAIISICVTLVSIITV</sequence>
<accession>A0A061J6A6</accession>
<dbReference type="VEuPathDB" id="TriTrypDB:TRSC58_01865"/>
<proteinExistence type="predicted"/>
<dbReference type="OrthoDB" id="244479at2759"/>
<keyword evidence="3" id="KW-1185">Reference proteome</keyword>
<gene>
    <name evidence="2" type="ORF">TRSC58_01865</name>
</gene>
<dbReference type="PANTHER" id="PTHR33297:SF4">
    <property type="entry name" value="AMASTIN"/>
    <property type="match status" value="1"/>
</dbReference>
<evidence type="ECO:0000313" key="3">
    <source>
        <dbReference type="Proteomes" id="UP000031737"/>
    </source>
</evidence>
<dbReference type="Proteomes" id="UP000031737">
    <property type="component" value="Unassembled WGS sequence"/>
</dbReference>
<feature type="transmembrane region" description="Helical" evidence="1">
    <location>
        <begin position="12"/>
        <end position="30"/>
    </location>
</feature>
<comment type="caution">
    <text evidence="2">The sequence shown here is derived from an EMBL/GenBank/DDBJ whole genome shotgun (WGS) entry which is preliminary data.</text>
</comment>
<dbReference type="InterPro" id="IPR009944">
    <property type="entry name" value="Amastin"/>
</dbReference>
<keyword evidence="1" id="KW-0472">Membrane</keyword>
<name>A0A061J6A6_TRYRA</name>
<protein>
    <submittedName>
        <fullName evidence="2">Uncharacterized protein</fullName>
    </submittedName>
</protein>
<dbReference type="AlphaFoldDB" id="A0A061J6A6"/>
<organism evidence="2 3">
    <name type="scientific">Trypanosoma rangeli SC58</name>
    <dbReference type="NCBI Taxonomy" id="429131"/>
    <lineage>
        <taxon>Eukaryota</taxon>
        <taxon>Discoba</taxon>
        <taxon>Euglenozoa</taxon>
        <taxon>Kinetoplastea</taxon>
        <taxon>Metakinetoplastina</taxon>
        <taxon>Trypanosomatida</taxon>
        <taxon>Trypanosomatidae</taxon>
        <taxon>Trypanosoma</taxon>
        <taxon>Herpetosoma</taxon>
    </lineage>
</organism>
<evidence type="ECO:0000313" key="2">
    <source>
        <dbReference type="EMBL" id="ESL10404.1"/>
    </source>
</evidence>
<dbReference type="PANTHER" id="PTHR33297">
    <property type="entry name" value="AMASTIN-LIKE SURFACE PROTEIN-LIKE PROTEIN-RELATED"/>
    <property type="match status" value="1"/>
</dbReference>
<dbReference type="Pfam" id="PF07344">
    <property type="entry name" value="Amastin"/>
    <property type="match status" value="1"/>
</dbReference>
<evidence type="ECO:0000256" key="1">
    <source>
        <dbReference type="SAM" id="Phobius"/>
    </source>
</evidence>
<reference evidence="2 3" key="1">
    <citation type="submission" date="2013-07" db="EMBL/GenBank/DDBJ databases">
        <authorList>
            <person name="Stoco P.H."/>
            <person name="Wagner G."/>
            <person name="Gerber A."/>
            <person name="Zaha A."/>
            <person name="Thompson C."/>
            <person name="Bartholomeu D.C."/>
            <person name="Luckemeyer D.D."/>
            <person name="Bahia D."/>
            <person name="Loreto E."/>
            <person name="Prestes E.B."/>
            <person name="Lima F.M."/>
            <person name="Rodrigues-Luiz G."/>
            <person name="Vallejo G.A."/>
            <person name="Filho J.F."/>
            <person name="Monteiro K.M."/>
            <person name="Tyler K.M."/>
            <person name="de Almeida L.G."/>
            <person name="Ortiz M.F."/>
            <person name="Siervo M.A."/>
            <person name="de Moraes M.H."/>
            <person name="Cunha O.L."/>
            <person name="Mendonca-Neto R."/>
            <person name="Silva R."/>
            <person name="Teixeira S.M."/>
            <person name="Murta S.M."/>
            <person name="Sincero T.C."/>
            <person name="Mendes T.A."/>
            <person name="Urmenyi T.P."/>
            <person name="Silva V.G."/>
            <person name="da Rocha W.D."/>
            <person name="Andersson B."/>
            <person name="Romanha A.J."/>
            <person name="Steindel M."/>
            <person name="de Vasconcelos A.T."/>
            <person name="Grisard E.C."/>
        </authorList>
    </citation>
    <scope>NUCLEOTIDE SEQUENCE [LARGE SCALE GENOMIC DNA]</scope>
    <source>
        <strain evidence="2 3">SC58</strain>
    </source>
</reference>
<keyword evidence="1" id="KW-1133">Transmembrane helix</keyword>